<dbReference type="Proteomes" id="UP000887574">
    <property type="component" value="Unplaced"/>
</dbReference>
<evidence type="ECO:0000256" key="1">
    <source>
        <dbReference type="SAM" id="MobiDB-lite"/>
    </source>
</evidence>
<evidence type="ECO:0000313" key="3">
    <source>
        <dbReference type="WBParaSite" id="jg13042"/>
    </source>
</evidence>
<name>A0A915CWY3_9BILA</name>
<feature type="region of interest" description="Disordered" evidence="1">
    <location>
        <begin position="102"/>
        <end position="159"/>
    </location>
</feature>
<feature type="compositionally biased region" description="Polar residues" evidence="1">
    <location>
        <begin position="108"/>
        <end position="124"/>
    </location>
</feature>
<dbReference type="WBParaSite" id="jg13042">
    <property type="protein sequence ID" value="jg13042"/>
    <property type="gene ID" value="jg13042"/>
</dbReference>
<evidence type="ECO:0000313" key="2">
    <source>
        <dbReference type="Proteomes" id="UP000887574"/>
    </source>
</evidence>
<feature type="compositionally biased region" description="Polar residues" evidence="1">
    <location>
        <begin position="143"/>
        <end position="159"/>
    </location>
</feature>
<protein>
    <submittedName>
        <fullName evidence="3">Uncharacterized protein</fullName>
    </submittedName>
</protein>
<dbReference type="AlphaFoldDB" id="A0A915CWY3"/>
<keyword evidence="2" id="KW-1185">Reference proteome</keyword>
<proteinExistence type="predicted"/>
<accession>A0A915CWY3</accession>
<sequence>MCDPVGFTVIYQDCRMYSIGVRDNLEFEDNYRNKLEGHKCKFRLYANSKFLLLSWNSHSASMHGGLSADKFPGLPAFLKKTAYKWSSTGQLAGPPAFPGEITGGWPSTGKSAGQLSGQANQPEGGNQREFWQGVHLPVHHRTPNINPSQSSASQHTLTSAYPYLRESASNDPYNTEPGI</sequence>
<reference evidence="3" key="1">
    <citation type="submission" date="2022-11" db="UniProtKB">
        <authorList>
            <consortium name="WormBaseParasite"/>
        </authorList>
    </citation>
    <scope>IDENTIFICATION</scope>
</reference>
<organism evidence="2 3">
    <name type="scientific">Ditylenchus dipsaci</name>
    <dbReference type="NCBI Taxonomy" id="166011"/>
    <lineage>
        <taxon>Eukaryota</taxon>
        <taxon>Metazoa</taxon>
        <taxon>Ecdysozoa</taxon>
        <taxon>Nematoda</taxon>
        <taxon>Chromadorea</taxon>
        <taxon>Rhabditida</taxon>
        <taxon>Tylenchina</taxon>
        <taxon>Tylenchomorpha</taxon>
        <taxon>Sphaerularioidea</taxon>
        <taxon>Anguinidae</taxon>
        <taxon>Anguininae</taxon>
        <taxon>Ditylenchus</taxon>
    </lineage>
</organism>